<organism evidence="2 3">
    <name type="scientific">Sorangium cellulosum (strain So ce56)</name>
    <name type="common">Polyangium cellulosum (strain So ce56)</name>
    <dbReference type="NCBI Taxonomy" id="448385"/>
    <lineage>
        <taxon>Bacteria</taxon>
        <taxon>Pseudomonadati</taxon>
        <taxon>Myxococcota</taxon>
        <taxon>Polyangia</taxon>
        <taxon>Polyangiales</taxon>
        <taxon>Polyangiaceae</taxon>
        <taxon>Sorangium</taxon>
    </lineage>
</organism>
<sequence length="424" mass="45735">MTTSQHDTSAAALAEALPPVPKRFFSGTHRAVSPEETMARLRPLMPVMGITRVADVTGLDTLGVPVVMVTRPNARSLSVSQGKGLTLAAARASGLMEAVEHWHAERVQLPLKLGTVNELRFRHRLVDVSALPRLSISAFHDDLRLHWVIGMDLVAGAPTWVPFEVVHTDYSLPLLSASGCFVMSSNGLASGNHPLEAISHALCELIERDAATLWWLAGEEHHRRTRIDLSTVDDPSCRALLDGYERAGIEVYVWDITSDIGVPAFYCTLVDREPNPHRPIAPMGGYGCHPARGVALSRALTEAAQSRLTVITGARDDVRVAGNGPDDDLAAARGFLASHGGGPAARSFLDAPDRAGATLDDDVTWELDRLRTAGIDQIVAVDLTRPELGIPVVRMVVPGLEPLYDIPGYVPGSRARRSLLERAA</sequence>
<dbReference type="PANTHER" id="PTHR37809:SF1">
    <property type="entry name" value="RIBOSOMAL PROTEIN S12 METHYLTHIOTRANSFERASE ACCESSORY FACTOR YCAO"/>
    <property type="match status" value="1"/>
</dbReference>
<gene>
    <name evidence="2" type="ordered locus">sce7124</name>
</gene>
<dbReference type="eggNOG" id="COG1944">
    <property type="taxonomic scope" value="Bacteria"/>
</dbReference>
<keyword evidence="3" id="KW-1185">Reference proteome</keyword>
<dbReference type="PANTHER" id="PTHR37809">
    <property type="entry name" value="RIBOSOMAL PROTEIN S12 METHYLTHIOTRANSFERASE ACCESSORY FACTOR YCAO"/>
    <property type="match status" value="1"/>
</dbReference>
<feature type="domain" description="YcaO" evidence="1">
    <location>
        <begin position="82"/>
        <end position="424"/>
    </location>
</feature>
<dbReference type="HOGENOM" id="CLU_056369_0_0_7"/>
<dbReference type="RefSeq" id="WP_012239732.1">
    <property type="nucleotide sequence ID" value="NC_010162.1"/>
</dbReference>
<proteinExistence type="predicted"/>
<dbReference type="STRING" id="448385.sce7124"/>
<dbReference type="NCBIfam" id="TIGR00702">
    <property type="entry name" value="YcaO-type kinase domain"/>
    <property type="match status" value="1"/>
</dbReference>
<dbReference type="EMBL" id="AM746676">
    <property type="protein sequence ID" value="CAN97293.1"/>
    <property type="molecule type" value="Genomic_DNA"/>
</dbReference>
<evidence type="ECO:0000259" key="1">
    <source>
        <dbReference type="PROSITE" id="PS51664"/>
    </source>
</evidence>
<dbReference type="PROSITE" id="PS51664">
    <property type="entry name" value="YCAO"/>
    <property type="match status" value="1"/>
</dbReference>
<dbReference type="Gene3D" id="3.30.1330.230">
    <property type="match status" value="2"/>
</dbReference>
<dbReference type="Pfam" id="PF02624">
    <property type="entry name" value="YcaO"/>
    <property type="match status" value="1"/>
</dbReference>
<name>A9ERG4_SORC5</name>
<dbReference type="OrthoDB" id="5380721at2"/>
<protein>
    <recommendedName>
        <fullName evidence="1">YcaO domain-containing protein</fullName>
    </recommendedName>
</protein>
<dbReference type="KEGG" id="scl:sce7124"/>
<evidence type="ECO:0000313" key="3">
    <source>
        <dbReference type="Proteomes" id="UP000002139"/>
    </source>
</evidence>
<reference evidence="2 3" key="1">
    <citation type="journal article" date="2007" name="Nat. Biotechnol.">
        <title>Complete genome sequence of the myxobacterium Sorangium cellulosum.</title>
        <authorList>
            <person name="Schneiker S."/>
            <person name="Perlova O."/>
            <person name="Kaiser O."/>
            <person name="Gerth K."/>
            <person name="Alici A."/>
            <person name="Altmeyer M.O."/>
            <person name="Bartels D."/>
            <person name="Bekel T."/>
            <person name="Beyer S."/>
            <person name="Bode E."/>
            <person name="Bode H.B."/>
            <person name="Bolten C.J."/>
            <person name="Choudhuri J.V."/>
            <person name="Doss S."/>
            <person name="Elnakady Y.A."/>
            <person name="Frank B."/>
            <person name="Gaigalat L."/>
            <person name="Goesmann A."/>
            <person name="Groeger C."/>
            <person name="Gross F."/>
            <person name="Jelsbak L."/>
            <person name="Jelsbak L."/>
            <person name="Kalinowski J."/>
            <person name="Kegler C."/>
            <person name="Knauber T."/>
            <person name="Konietzny S."/>
            <person name="Kopp M."/>
            <person name="Krause L."/>
            <person name="Krug D."/>
            <person name="Linke B."/>
            <person name="Mahmud T."/>
            <person name="Martinez-Arias R."/>
            <person name="McHardy A.C."/>
            <person name="Merai M."/>
            <person name="Meyer F."/>
            <person name="Mormann S."/>
            <person name="Munoz-Dorado J."/>
            <person name="Perez J."/>
            <person name="Pradella S."/>
            <person name="Rachid S."/>
            <person name="Raddatz G."/>
            <person name="Rosenau F."/>
            <person name="Rueckert C."/>
            <person name="Sasse F."/>
            <person name="Scharfe M."/>
            <person name="Schuster S.C."/>
            <person name="Suen G."/>
            <person name="Treuner-Lange A."/>
            <person name="Velicer G.J."/>
            <person name="Vorholter F.-J."/>
            <person name="Weissman K.J."/>
            <person name="Welch R.D."/>
            <person name="Wenzel S.C."/>
            <person name="Whitworth D.E."/>
            <person name="Wilhelm S."/>
            <person name="Wittmann C."/>
            <person name="Bloecker H."/>
            <person name="Puehler A."/>
            <person name="Mueller R."/>
        </authorList>
    </citation>
    <scope>NUCLEOTIDE SEQUENCE [LARGE SCALE GENOMIC DNA]</scope>
    <source>
        <strain evidence="3">So ce56</strain>
    </source>
</reference>
<dbReference type="InterPro" id="IPR003776">
    <property type="entry name" value="YcaO-like_dom"/>
</dbReference>
<accession>A9ERG4</accession>
<evidence type="ECO:0000313" key="2">
    <source>
        <dbReference type="EMBL" id="CAN97293.1"/>
    </source>
</evidence>
<dbReference type="BioCyc" id="SCEL448385:SCE_RS36520-MONOMER"/>
<dbReference type="AlphaFoldDB" id="A9ERG4"/>
<dbReference type="Proteomes" id="UP000002139">
    <property type="component" value="Chromosome"/>
</dbReference>